<proteinExistence type="predicted"/>
<dbReference type="AlphaFoldDB" id="A0A8H5FZ95"/>
<reference evidence="1 2" key="1">
    <citation type="journal article" date="2020" name="ISME J.">
        <title>Uncovering the hidden diversity of litter-decomposition mechanisms in mushroom-forming fungi.</title>
        <authorList>
            <person name="Floudas D."/>
            <person name="Bentzer J."/>
            <person name="Ahren D."/>
            <person name="Johansson T."/>
            <person name="Persson P."/>
            <person name="Tunlid A."/>
        </authorList>
    </citation>
    <scope>NUCLEOTIDE SEQUENCE [LARGE SCALE GENOMIC DNA]</scope>
    <source>
        <strain evidence="1 2">CBS 146.42</strain>
    </source>
</reference>
<gene>
    <name evidence="1" type="ORF">D9756_007009</name>
</gene>
<sequence>MWAIMMRFGYHSLPDELNGPNIHRLENVMTLEPSFRACFNNLHVWFVETDEVNRYKLESRYRILIKEYPEYVKFTSTNKNLLLPSPTYLRIHAACAKVAHLSGAGEYIDKLYQDLEDSKVLNPNGSSSETLEHALFQKLH</sequence>
<accession>A0A8H5FZ95</accession>
<evidence type="ECO:0000313" key="2">
    <source>
        <dbReference type="Proteomes" id="UP000559027"/>
    </source>
</evidence>
<dbReference type="Proteomes" id="UP000559027">
    <property type="component" value="Unassembled WGS sequence"/>
</dbReference>
<comment type="caution">
    <text evidence="1">The sequence shown here is derived from an EMBL/GenBank/DDBJ whole genome shotgun (WGS) entry which is preliminary data.</text>
</comment>
<dbReference type="EMBL" id="JAACJO010000009">
    <property type="protein sequence ID" value="KAF5354222.1"/>
    <property type="molecule type" value="Genomic_DNA"/>
</dbReference>
<evidence type="ECO:0000313" key="1">
    <source>
        <dbReference type="EMBL" id="KAF5354222.1"/>
    </source>
</evidence>
<name>A0A8H5FZ95_9AGAR</name>
<keyword evidence="2" id="KW-1185">Reference proteome</keyword>
<evidence type="ECO:0008006" key="3">
    <source>
        <dbReference type="Google" id="ProtNLM"/>
    </source>
</evidence>
<organism evidence="1 2">
    <name type="scientific">Leucocoprinus leucothites</name>
    <dbReference type="NCBI Taxonomy" id="201217"/>
    <lineage>
        <taxon>Eukaryota</taxon>
        <taxon>Fungi</taxon>
        <taxon>Dikarya</taxon>
        <taxon>Basidiomycota</taxon>
        <taxon>Agaricomycotina</taxon>
        <taxon>Agaricomycetes</taxon>
        <taxon>Agaricomycetidae</taxon>
        <taxon>Agaricales</taxon>
        <taxon>Agaricineae</taxon>
        <taxon>Agaricaceae</taxon>
        <taxon>Leucocoprinus</taxon>
    </lineage>
</organism>
<protein>
    <recommendedName>
        <fullName evidence="3">HNH nuclease domain-containing protein</fullName>
    </recommendedName>
</protein>
<dbReference type="OrthoDB" id="2104739at2759"/>